<evidence type="ECO:0000313" key="1">
    <source>
        <dbReference type="EMBL" id="MBT1706426.1"/>
    </source>
</evidence>
<sequence length="191" mass="20920">MGKVRNNALMRGFSGAIGDDLVLRQLDKQTIFSRRGVVKKKPSEQQTANRMRFAEAALFAASKLKQPKASLEYKIMAALQGHRTAQLAAISDFLNDPKIAGVDLKEYNGRVGDVIGIIPELPYKIIAIDVQIFAADGTLLEEGKAVEHELNWKYIATVVNPMTKGTTIAFVSHDRLGKTTAFSSFLKGKNG</sequence>
<keyword evidence="2" id="KW-1185">Reference proteome</keyword>
<evidence type="ECO:0000313" key="2">
    <source>
        <dbReference type="Proteomes" id="UP000772618"/>
    </source>
</evidence>
<comment type="caution">
    <text evidence="1">The sequence shown here is derived from an EMBL/GenBank/DDBJ whole genome shotgun (WGS) entry which is preliminary data.</text>
</comment>
<reference evidence="1 2" key="1">
    <citation type="submission" date="2021-05" db="EMBL/GenBank/DDBJ databases">
        <title>A Polyphasic approach of four new species of the genus Ohtaekwangia: Ohtaekwangia histidinii sp. nov., Ohtaekwangia cretensis sp. nov., Ohtaekwangia indiensis sp. nov., Ohtaekwangia reichenbachii sp. nov. from diverse environment.</title>
        <authorList>
            <person name="Octaviana S."/>
        </authorList>
    </citation>
    <scope>NUCLEOTIDE SEQUENCE [LARGE SCALE GENOMIC DNA]</scope>
    <source>
        <strain evidence="1 2">PWU20</strain>
    </source>
</reference>
<gene>
    <name evidence="1" type="ORF">KK060_24320</name>
</gene>
<accession>A0ABS5W2D7</accession>
<proteinExistence type="predicted"/>
<protein>
    <submittedName>
        <fullName evidence="1">Uncharacterized protein</fullName>
    </submittedName>
</protein>
<name>A0ABS5W2D7_9BACT</name>
<dbReference type="EMBL" id="JAHESD010000111">
    <property type="protein sequence ID" value="MBT1706426.1"/>
    <property type="molecule type" value="Genomic_DNA"/>
</dbReference>
<dbReference type="Proteomes" id="UP000772618">
    <property type="component" value="Unassembled WGS sequence"/>
</dbReference>
<dbReference type="RefSeq" id="WP_254157748.1">
    <property type="nucleotide sequence ID" value="NZ_JAHESD010000111.1"/>
</dbReference>
<organism evidence="1 2">
    <name type="scientific">Chryseosolibacter indicus</name>
    <dbReference type="NCBI Taxonomy" id="2782351"/>
    <lineage>
        <taxon>Bacteria</taxon>
        <taxon>Pseudomonadati</taxon>
        <taxon>Bacteroidota</taxon>
        <taxon>Cytophagia</taxon>
        <taxon>Cytophagales</taxon>
        <taxon>Chryseotaleaceae</taxon>
        <taxon>Chryseosolibacter</taxon>
    </lineage>
</organism>